<dbReference type="Proteomes" id="UP000617628">
    <property type="component" value="Unassembled WGS sequence"/>
</dbReference>
<evidence type="ECO:0000313" key="1">
    <source>
        <dbReference type="EMBL" id="MBK1878409.1"/>
    </source>
</evidence>
<dbReference type="SUPFAM" id="SSF53335">
    <property type="entry name" value="S-adenosyl-L-methionine-dependent methyltransferases"/>
    <property type="match status" value="1"/>
</dbReference>
<keyword evidence="2" id="KW-1185">Reference proteome</keyword>
<protein>
    <submittedName>
        <fullName evidence="1">Methyltransferase domain-containing protein</fullName>
    </submittedName>
</protein>
<keyword evidence="1" id="KW-0808">Transferase</keyword>
<dbReference type="EMBL" id="JAENIL010000030">
    <property type="protein sequence ID" value="MBK1878409.1"/>
    <property type="molecule type" value="Genomic_DNA"/>
</dbReference>
<dbReference type="Gene3D" id="3.40.50.150">
    <property type="entry name" value="Vaccinia Virus protein VP39"/>
    <property type="match status" value="1"/>
</dbReference>
<dbReference type="GO" id="GO:0032259">
    <property type="term" value="P:methylation"/>
    <property type="evidence" value="ECO:0007669"/>
    <property type="project" value="UniProtKB-KW"/>
</dbReference>
<reference evidence="1" key="1">
    <citation type="submission" date="2021-01" db="EMBL/GenBank/DDBJ databases">
        <title>Modified the classification status of verrucomicrobia.</title>
        <authorList>
            <person name="Feng X."/>
        </authorList>
    </citation>
    <scope>NUCLEOTIDE SEQUENCE</scope>
    <source>
        <strain evidence="1">KCTC 13126</strain>
    </source>
</reference>
<dbReference type="InterPro" id="IPR029063">
    <property type="entry name" value="SAM-dependent_MTases_sf"/>
</dbReference>
<dbReference type="Pfam" id="PF13489">
    <property type="entry name" value="Methyltransf_23"/>
    <property type="match status" value="1"/>
</dbReference>
<dbReference type="GO" id="GO:0008168">
    <property type="term" value="F:methyltransferase activity"/>
    <property type="evidence" value="ECO:0007669"/>
    <property type="project" value="UniProtKB-KW"/>
</dbReference>
<dbReference type="RefSeq" id="WP_200356621.1">
    <property type="nucleotide sequence ID" value="NZ_JAENIL010000030.1"/>
</dbReference>
<keyword evidence="1" id="KW-0489">Methyltransferase</keyword>
<comment type="caution">
    <text evidence="1">The sequence shown here is derived from an EMBL/GenBank/DDBJ whole genome shotgun (WGS) entry which is preliminary data.</text>
</comment>
<dbReference type="AlphaFoldDB" id="A0A934S2V0"/>
<evidence type="ECO:0000313" key="2">
    <source>
        <dbReference type="Proteomes" id="UP000617628"/>
    </source>
</evidence>
<sequence>MQYFDVRDRDESVRLFDELDPSLIVDVDVVGDVDQRDLRKIGEGCCDFTIANHVIEHLANPIALVEDMFYITKPGGLVVLSAPDKRFTYDKKRDITPFQHLLEDYWNRETRADDSHYLDFIRKVLPGGEEKEGKALEDLLTLVWKRREHVHVWTTRSFRGFMFGALDHLGIQAEPIVELDGDDTRFEYFSIWQKAESGFIPSLLSACR</sequence>
<accession>A0A934S2V0</accession>
<organism evidence="1 2">
    <name type="scientific">Pelagicoccus mobilis</name>
    <dbReference type="NCBI Taxonomy" id="415221"/>
    <lineage>
        <taxon>Bacteria</taxon>
        <taxon>Pseudomonadati</taxon>
        <taxon>Verrucomicrobiota</taxon>
        <taxon>Opitutia</taxon>
        <taxon>Puniceicoccales</taxon>
        <taxon>Pelagicoccaceae</taxon>
        <taxon>Pelagicoccus</taxon>
    </lineage>
</organism>
<proteinExistence type="predicted"/>
<name>A0A934S2V0_9BACT</name>
<gene>
    <name evidence="1" type="ORF">JIN87_16130</name>
</gene>